<evidence type="ECO:0008006" key="3">
    <source>
        <dbReference type="Google" id="ProtNLM"/>
    </source>
</evidence>
<evidence type="ECO:0000313" key="1">
    <source>
        <dbReference type="EMBL" id="MFD2841691.1"/>
    </source>
</evidence>
<organism evidence="1 2">
    <name type="scientific">Populibacterium corticicola</name>
    <dbReference type="NCBI Taxonomy" id="1812826"/>
    <lineage>
        <taxon>Bacteria</taxon>
        <taxon>Bacillati</taxon>
        <taxon>Actinomycetota</taxon>
        <taxon>Actinomycetes</taxon>
        <taxon>Micrococcales</taxon>
        <taxon>Jonesiaceae</taxon>
        <taxon>Populibacterium</taxon>
    </lineage>
</organism>
<dbReference type="Proteomes" id="UP001597391">
    <property type="component" value="Unassembled WGS sequence"/>
</dbReference>
<reference evidence="2" key="1">
    <citation type="journal article" date="2019" name="Int. J. Syst. Evol. Microbiol.">
        <title>The Global Catalogue of Microorganisms (GCM) 10K type strain sequencing project: providing services to taxonomists for standard genome sequencing and annotation.</title>
        <authorList>
            <consortium name="The Broad Institute Genomics Platform"/>
            <consortium name="The Broad Institute Genome Sequencing Center for Infectious Disease"/>
            <person name="Wu L."/>
            <person name="Ma J."/>
        </authorList>
    </citation>
    <scope>NUCLEOTIDE SEQUENCE [LARGE SCALE GENOMIC DNA]</scope>
    <source>
        <strain evidence="2">KCTC 33576</strain>
    </source>
</reference>
<proteinExistence type="predicted"/>
<keyword evidence="2" id="KW-1185">Reference proteome</keyword>
<dbReference type="RefSeq" id="WP_377467967.1">
    <property type="nucleotide sequence ID" value="NZ_JBHUOP010000008.1"/>
</dbReference>
<evidence type="ECO:0000313" key="2">
    <source>
        <dbReference type="Proteomes" id="UP001597391"/>
    </source>
</evidence>
<name>A0ABW5XKY2_9MICO</name>
<comment type="caution">
    <text evidence="1">The sequence shown here is derived from an EMBL/GenBank/DDBJ whole genome shotgun (WGS) entry which is preliminary data.</text>
</comment>
<dbReference type="EMBL" id="JBHUOP010000008">
    <property type="protein sequence ID" value="MFD2841691.1"/>
    <property type="molecule type" value="Genomic_DNA"/>
</dbReference>
<accession>A0ABW5XKY2</accession>
<sequence length="164" mass="16908">MIPAQKSPLPTAQEIRELISGLIGRELGMKTGAPMIDPAGPGGALVAEYISDRLSLNAMVVMDLGAAAHLGAALALIPAAVSKEDVVAGELSTDLLETAGEVLNVMAALFNKEGAPHLRLGTVHPPQTALPKDVAPWVMAYVARVDLAIDVPGYGPGQLSVLVM</sequence>
<gene>
    <name evidence="1" type="ORF">ACFSYH_14080</name>
</gene>
<protein>
    <recommendedName>
        <fullName evidence="3">Chemotaxis phosphatase CheX-like domain-containing protein</fullName>
    </recommendedName>
</protein>